<name>A0A1A9ZMU2_GLOPL</name>
<keyword evidence="2" id="KW-1185">Reference proteome</keyword>
<reference evidence="2" key="1">
    <citation type="submission" date="2014-03" db="EMBL/GenBank/DDBJ databases">
        <authorList>
            <person name="Aksoy S."/>
            <person name="Warren W."/>
            <person name="Wilson R.K."/>
        </authorList>
    </citation>
    <scope>NUCLEOTIDE SEQUENCE [LARGE SCALE GENOMIC DNA]</scope>
    <source>
        <strain evidence="2">IAEA</strain>
    </source>
</reference>
<dbReference type="VEuPathDB" id="VectorBase:GPAI019563"/>
<accession>A0A1A9ZMU2</accession>
<organism evidence="1 2">
    <name type="scientific">Glossina pallidipes</name>
    <name type="common">Tsetse fly</name>
    <dbReference type="NCBI Taxonomy" id="7398"/>
    <lineage>
        <taxon>Eukaryota</taxon>
        <taxon>Metazoa</taxon>
        <taxon>Ecdysozoa</taxon>
        <taxon>Arthropoda</taxon>
        <taxon>Hexapoda</taxon>
        <taxon>Insecta</taxon>
        <taxon>Pterygota</taxon>
        <taxon>Neoptera</taxon>
        <taxon>Endopterygota</taxon>
        <taxon>Diptera</taxon>
        <taxon>Brachycera</taxon>
        <taxon>Muscomorpha</taxon>
        <taxon>Hippoboscoidea</taxon>
        <taxon>Glossinidae</taxon>
        <taxon>Glossina</taxon>
    </lineage>
</organism>
<protein>
    <submittedName>
        <fullName evidence="1">Uncharacterized protein</fullName>
    </submittedName>
</protein>
<dbReference type="EnsemblMetazoa" id="GPAI019563-RA">
    <property type="protein sequence ID" value="GPAI019563-PA"/>
    <property type="gene ID" value="GPAI019563"/>
</dbReference>
<proteinExistence type="predicted"/>
<reference evidence="1" key="2">
    <citation type="submission" date="2020-05" db="UniProtKB">
        <authorList>
            <consortium name="EnsemblMetazoa"/>
        </authorList>
    </citation>
    <scope>IDENTIFICATION</scope>
    <source>
        <strain evidence="1">IAEA</strain>
    </source>
</reference>
<dbReference type="AlphaFoldDB" id="A0A1A9ZMU2"/>
<dbReference type="Proteomes" id="UP000092445">
    <property type="component" value="Unassembled WGS sequence"/>
</dbReference>
<evidence type="ECO:0000313" key="2">
    <source>
        <dbReference type="Proteomes" id="UP000092445"/>
    </source>
</evidence>
<sequence length="118" mass="12966">MNGQKSDSIMESHLILIRQNRTHTQKDCFTVVLAEVNLILKTDMLDIECTLFNVHSASHILKLLVLYTCGNSLGTVTTIVAIIAIDNIIVIVTRTGIRTDTVCGAGRMIVAITNRTAR</sequence>
<evidence type="ECO:0000313" key="1">
    <source>
        <dbReference type="EnsemblMetazoa" id="GPAI019563-PA"/>
    </source>
</evidence>